<dbReference type="Proteomes" id="UP000625682">
    <property type="component" value="Unassembled WGS sequence"/>
</dbReference>
<gene>
    <name evidence="2" type="ORF">GCM10012282_75030</name>
</gene>
<evidence type="ECO:0000313" key="2">
    <source>
        <dbReference type="EMBL" id="GGJ67017.1"/>
    </source>
</evidence>
<feature type="region of interest" description="Disordered" evidence="1">
    <location>
        <begin position="84"/>
        <end position="116"/>
    </location>
</feature>
<comment type="caution">
    <text evidence="2">The sequence shown here is derived from an EMBL/GenBank/DDBJ whole genome shotgun (WGS) entry which is preliminary data.</text>
</comment>
<dbReference type="RefSeq" id="WP_189151886.1">
    <property type="nucleotide sequence ID" value="NZ_BMMU01000044.1"/>
</dbReference>
<reference evidence="2" key="1">
    <citation type="journal article" date="2014" name="Int. J. Syst. Evol. Microbiol.">
        <title>Complete genome sequence of Corynebacterium casei LMG S-19264T (=DSM 44701T), isolated from a smear-ripened cheese.</title>
        <authorList>
            <consortium name="US DOE Joint Genome Institute (JGI-PGF)"/>
            <person name="Walter F."/>
            <person name="Albersmeier A."/>
            <person name="Kalinowski J."/>
            <person name="Ruckert C."/>
        </authorList>
    </citation>
    <scope>NUCLEOTIDE SEQUENCE</scope>
    <source>
        <strain evidence="2">CGMCC 4.7272</strain>
    </source>
</reference>
<feature type="region of interest" description="Disordered" evidence="1">
    <location>
        <begin position="1"/>
        <end position="26"/>
    </location>
</feature>
<feature type="compositionally biased region" description="Basic and acidic residues" evidence="1">
    <location>
        <begin position="16"/>
        <end position="25"/>
    </location>
</feature>
<name>A0A917ULX3_9ACTN</name>
<keyword evidence="3" id="KW-1185">Reference proteome</keyword>
<accession>A0A917ULX3</accession>
<proteinExistence type="predicted"/>
<protein>
    <submittedName>
        <fullName evidence="2">Uncharacterized protein</fullName>
    </submittedName>
</protein>
<sequence length="116" mass="12494">MSYGGGPNWPMIRAKQRAESEADNARRRRAELRASASKWQAKFEALSDRVREAADRVGGEHRQEEGCLCRSCWDAVITEIVEESTAGGPTVGHSGDSAGSFSFGDLFGPPTPPGRG</sequence>
<dbReference type="EMBL" id="BMMU01000044">
    <property type="protein sequence ID" value="GGJ67017.1"/>
    <property type="molecule type" value="Genomic_DNA"/>
</dbReference>
<dbReference type="AlphaFoldDB" id="A0A917ULX3"/>
<evidence type="ECO:0000256" key="1">
    <source>
        <dbReference type="SAM" id="MobiDB-lite"/>
    </source>
</evidence>
<evidence type="ECO:0000313" key="3">
    <source>
        <dbReference type="Proteomes" id="UP000625682"/>
    </source>
</evidence>
<organism evidence="2 3">
    <name type="scientific">Streptomyces lacrimifluminis</name>
    <dbReference type="NCBI Taxonomy" id="1500077"/>
    <lineage>
        <taxon>Bacteria</taxon>
        <taxon>Bacillati</taxon>
        <taxon>Actinomycetota</taxon>
        <taxon>Actinomycetes</taxon>
        <taxon>Kitasatosporales</taxon>
        <taxon>Streptomycetaceae</taxon>
        <taxon>Streptomyces</taxon>
    </lineage>
</organism>
<reference evidence="2" key="2">
    <citation type="submission" date="2020-09" db="EMBL/GenBank/DDBJ databases">
        <authorList>
            <person name="Sun Q."/>
            <person name="Zhou Y."/>
        </authorList>
    </citation>
    <scope>NUCLEOTIDE SEQUENCE</scope>
    <source>
        <strain evidence="2">CGMCC 4.7272</strain>
    </source>
</reference>
<feature type="compositionally biased region" description="Low complexity" evidence="1">
    <location>
        <begin position="94"/>
        <end position="108"/>
    </location>
</feature>